<protein>
    <submittedName>
        <fullName evidence="3">Alpha/beta fold hydrolase</fullName>
    </submittedName>
</protein>
<dbReference type="PANTHER" id="PTHR11487:SF0">
    <property type="entry name" value="S-ACYL FATTY ACID SYNTHASE THIOESTERASE, MEDIUM CHAIN"/>
    <property type="match status" value="1"/>
</dbReference>
<keyword evidence="4" id="KW-1185">Reference proteome</keyword>
<evidence type="ECO:0000256" key="1">
    <source>
        <dbReference type="ARBA" id="ARBA00007169"/>
    </source>
</evidence>
<dbReference type="Gene3D" id="3.40.50.1820">
    <property type="entry name" value="alpha/beta hydrolase"/>
    <property type="match status" value="1"/>
</dbReference>
<evidence type="ECO:0000313" key="3">
    <source>
        <dbReference type="EMBL" id="MCG5447284.1"/>
    </source>
</evidence>
<evidence type="ECO:0000313" key="4">
    <source>
        <dbReference type="Proteomes" id="UP001201629"/>
    </source>
</evidence>
<reference evidence="3 4" key="1">
    <citation type="submission" date="2022-01" db="EMBL/GenBank/DDBJ databases">
        <authorList>
            <person name="Riesco R."/>
            <person name="Trujillo M.E."/>
        </authorList>
    </citation>
    <scope>NUCLEOTIDE SEQUENCE [LARGE SCALE GENOMIC DNA]</scope>
    <source>
        <strain evidence="3 4">NIE79</strain>
    </source>
</reference>
<accession>A0ABS9NDE8</accession>
<name>A0ABS9NDE8_9ACTN</name>
<dbReference type="InterPro" id="IPR001031">
    <property type="entry name" value="Thioesterase"/>
</dbReference>
<evidence type="ECO:0000259" key="2">
    <source>
        <dbReference type="Pfam" id="PF00975"/>
    </source>
</evidence>
<feature type="domain" description="Thioesterase" evidence="2">
    <location>
        <begin position="80"/>
        <end position="296"/>
    </location>
</feature>
<gene>
    <name evidence="3" type="ORF">NIE79_006027</name>
</gene>
<dbReference type="Proteomes" id="UP001201629">
    <property type="component" value="Unassembled WGS sequence"/>
</dbReference>
<organism evidence="3 4">
    <name type="scientific">Micromonospora trifolii</name>
    <dbReference type="NCBI Taxonomy" id="2911208"/>
    <lineage>
        <taxon>Bacteria</taxon>
        <taxon>Bacillati</taxon>
        <taxon>Actinomycetota</taxon>
        <taxon>Actinomycetes</taxon>
        <taxon>Micromonosporales</taxon>
        <taxon>Micromonosporaceae</taxon>
        <taxon>Micromonospora</taxon>
    </lineage>
</organism>
<sequence length="309" mass="34172">MTTEDRTRDGFADFVRAETAGLTRFAYLLSGDRARWCRGRSVVRGQLTVGGCRTNITGMVDDGRESWFKRFHPTSEARTTLLCLPYAGGSASFFLPLARSIGPDVEVLAVQYPGRQDRWREPFMSGIPALADRIAALLVEPDGRDLAIFGHSMGASIAFEVTTRLEAAGRDVSVLFVSGQRAPSRHRSDGVHLRSDAAILTELQTLDGPGAALMSDAEVARMFLPVIRNDYRALETHRPDPDARVQAPVTAFAGEQDPRVLVSEVADWNRHTSGEFALHLYRGGHFFLSSHQVDMTRRMREALRAVART</sequence>
<dbReference type="PANTHER" id="PTHR11487">
    <property type="entry name" value="THIOESTERASE"/>
    <property type="match status" value="1"/>
</dbReference>
<dbReference type="RefSeq" id="WP_238682103.1">
    <property type="nucleotide sequence ID" value="NZ_JAKKFD010000066.1"/>
</dbReference>
<comment type="caution">
    <text evidence="3">The sequence shown here is derived from an EMBL/GenBank/DDBJ whole genome shotgun (WGS) entry which is preliminary data.</text>
</comment>
<dbReference type="InterPro" id="IPR012223">
    <property type="entry name" value="TEII"/>
</dbReference>
<comment type="similarity">
    <text evidence="1">Belongs to the thioesterase family.</text>
</comment>
<keyword evidence="3" id="KW-0378">Hydrolase</keyword>
<dbReference type="EMBL" id="JAKKFD010000066">
    <property type="protein sequence ID" value="MCG5447284.1"/>
    <property type="molecule type" value="Genomic_DNA"/>
</dbReference>
<dbReference type="Pfam" id="PF00975">
    <property type="entry name" value="Thioesterase"/>
    <property type="match status" value="1"/>
</dbReference>
<proteinExistence type="inferred from homology"/>
<dbReference type="SUPFAM" id="SSF53474">
    <property type="entry name" value="alpha/beta-Hydrolases"/>
    <property type="match status" value="1"/>
</dbReference>
<dbReference type="GO" id="GO:0016787">
    <property type="term" value="F:hydrolase activity"/>
    <property type="evidence" value="ECO:0007669"/>
    <property type="project" value="UniProtKB-KW"/>
</dbReference>
<dbReference type="InterPro" id="IPR029058">
    <property type="entry name" value="AB_hydrolase_fold"/>
</dbReference>